<dbReference type="SUPFAM" id="SSF48371">
    <property type="entry name" value="ARM repeat"/>
    <property type="match status" value="1"/>
</dbReference>
<dbReference type="GO" id="GO:0000226">
    <property type="term" value="P:microtubule cytoskeleton organization"/>
    <property type="evidence" value="ECO:0007669"/>
    <property type="project" value="TreeGrafter"/>
</dbReference>
<dbReference type="RefSeq" id="XP_007604573.1">
    <property type="nucleotide sequence ID" value="XM_007604511.1"/>
</dbReference>
<dbReference type="InterPro" id="IPR033162">
    <property type="entry name" value="TBCD"/>
</dbReference>
<protein>
    <recommendedName>
        <fullName evidence="1">Tubulin-folding cofactor D ARM repeats domain-containing protein</fullName>
    </recommendedName>
</protein>
<dbReference type="VEuPathDB" id="MicrosporidiaDB:VICG_01127"/>
<dbReference type="GO" id="GO:0005096">
    <property type="term" value="F:GTPase activator activity"/>
    <property type="evidence" value="ECO:0007669"/>
    <property type="project" value="InterPro"/>
</dbReference>
<sequence>MVSENSAELNAVIQSAMNKLKETNDLEAVRVELPTDILYWQSLLEFIENPATSARVFKCRFYRTISEVKPAESALKELGIDDSLVSTEGDLVTVIVLWIENLLLNPFGIFKILSERQFNFLTDFLISFVVECTKSTVIGHNVRKNEINLKWAVKKHILRCLALLAKSTLNTSDSPMHKTREVYTVNTDHTSYAVFGHPVSAVSFYCFLKHLSIVYGELLQTNPTSDLILNFEDDESLVVKRYKIKILSNISNERNVLDSLRVLLTMINHESSRLGWTLCKAIHRMSRSIDRKSLVCDLIESLGQRIFSNEQCWINVLTIISFIVLEMGNDVEEPLFDDFNFVNIALSYDNEFVQKSSSLRESALFFVWSVVRSTACIALEQYNLDSVISRVVFMSLFDREFICRRAAANVLQEILGRMAVNENSLSKYPLLLEPETLFTINGSSVKRRPECLKSFSQIKHKTPFEPFVFNSLYSFDKETREMSASAVAAYFDPFKVPIKYKTVSEVDGTHLLINECIHNSNSGTEHKCSNGRNDQETTLCLSNIIDNFGSFINSFSLTNLTYKIRNMDLAIESYLKIAKYFDLSVFFTNFIFLVNRNFSPVSMQGSSQVLFENPEFSRRLFALINKNSTSVLVNSNNRLFKAEVLRKYTENLEKRILIQHSIEAITLMKHFPLYDHPLISLIKDYLSDYSVDFNGDIGYFNRRASFLYFLEHYPKYD</sequence>
<accession>L2GMP8</accession>
<dbReference type="EMBL" id="JH370138">
    <property type="protein sequence ID" value="ELA41775.1"/>
    <property type="molecule type" value="Genomic_DNA"/>
</dbReference>
<evidence type="ECO:0000259" key="1">
    <source>
        <dbReference type="Pfam" id="PF25767"/>
    </source>
</evidence>
<dbReference type="Proteomes" id="UP000011082">
    <property type="component" value="Unassembled WGS sequence"/>
</dbReference>
<keyword evidence="3" id="KW-1185">Reference proteome</keyword>
<dbReference type="GeneID" id="19881838"/>
<gene>
    <name evidence="2" type="ORF">VICG_01127</name>
</gene>
<dbReference type="InterPro" id="IPR058033">
    <property type="entry name" value="ARM_TBCD_2nd"/>
</dbReference>
<dbReference type="InParanoid" id="L2GMP8"/>
<dbReference type="GO" id="GO:0048487">
    <property type="term" value="F:beta-tubulin binding"/>
    <property type="evidence" value="ECO:0007669"/>
    <property type="project" value="InterPro"/>
</dbReference>
<feature type="domain" description="Tubulin-folding cofactor D ARM repeats" evidence="1">
    <location>
        <begin position="250"/>
        <end position="419"/>
    </location>
</feature>
<proteinExistence type="predicted"/>
<dbReference type="GO" id="GO:0007021">
    <property type="term" value="P:tubulin complex assembly"/>
    <property type="evidence" value="ECO:0007669"/>
    <property type="project" value="InterPro"/>
</dbReference>
<dbReference type="InterPro" id="IPR016024">
    <property type="entry name" value="ARM-type_fold"/>
</dbReference>
<dbReference type="OMA" id="MINHESS"/>
<evidence type="ECO:0000313" key="2">
    <source>
        <dbReference type="EMBL" id="ELA41775.1"/>
    </source>
</evidence>
<dbReference type="STRING" id="993615.L2GMP8"/>
<name>L2GMP8_VITCO</name>
<dbReference type="GO" id="GO:0016328">
    <property type="term" value="C:lateral plasma membrane"/>
    <property type="evidence" value="ECO:0007669"/>
    <property type="project" value="TreeGrafter"/>
</dbReference>
<dbReference type="PANTHER" id="PTHR12658">
    <property type="entry name" value="BETA-TUBULIN COFACTOR D"/>
    <property type="match status" value="1"/>
</dbReference>
<reference evidence="3" key="1">
    <citation type="submission" date="2011-05" db="EMBL/GenBank/DDBJ databases">
        <title>The genome sequence of Vittaforma corneae strain ATCC 50505.</title>
        <authorList>
            <consortium name="The Broad Institute Genome Sequencing Platform"/>
            <person name="Cuomo C."/>
            <person name="Didier E."/>
            <person name="Bowers L."/>
            <person name="Young S.K."/>
            <person name="Zeng Q."/>
            <person name="Gargeya S."/>
            <person name="Fitzgerald M."/>
            <person name="Haas B."/>
            <person name="Abouelleil A."/>
            <person name="Alvarado L."/>
            <person name="Arachchi H.M."/>
            <person name="Berlin A."/>
            <person name="Chapman S.B."/>
            <person name="Gearin G."/>
            <person name="Goldberg J."/>
            <person name="Griggs A."/>
            <person name="Gujja S."/>
            <person name="Hansen M."/>
            <person name="Heiman D."/>
            <person name="Howarth C."/>
            <person name="Larimer J."/>
            <person name="Lui A."/>
            <person name="MacDonald P.J.P."/>
            <person name="McCowen C."/>
            <person name="Montmayeur A."/>
            <person name="Murphy C."/>
            <person name="Neiman D."/>
            <person name="Pearson M."/>
            <person name="Priest M."/>
            <person name="Roberts A."/>
            <person name="Saif S."/>
            <person name="Shea T."/>
            <person name="Sisk P."/>
            <person name="Stolte C."/>
            <person name="Sykes S."/>
            <person name="Wortman J."/>
            <person name="Nusbaum C."/>
            <person name="Birren B."/>
        </authorList>
    </citation>
    <scope>NUCLEOTIDE SEQUENCE [LARGE SCALE GENOMIC DNA]</scope>
    <source>
        <strain evidence="3">ATCC 50505</strain>
    </source>
</reference>
<dbReference type="AlphaFoldDB" id="L2GMP8"/>
<dbReference type="GO" id="GO:0007023">
    <property type="term" value="P:post-chaperonin tubulin folding pathway"/>
    <property type="evidence" value="ECO:0007669"/>
    <property type="project" value="InterPro"/>
</dbReference>
<dbReference type="Pfam" id="PF25767">
    <property type="entry name" value="ARM_TBCD_2nd"/>
    <property type="match status" value="1"/>
</dbReference>
<evidence type="ECO:0000313" key="3">
    <source>
        <dbReference type="Proteomes" id="UP000011082"/>
    </source>
</evidence>
<dbReference type="PANTHER" id="PTHR12658:SF0">
    <property type="entry name" value="TUBULIN-SPECIFIC CHAPERONE D"/>
    <property type="match status" value="1"/>
</dbReference>
<dbReference type="OrthoDB" id="2191705at2759"/>
<dbReference type="HOGENOM" id="CLU_385525_0_0_1"/>
<organism evidence="2 3">
    <name type="scientific">Vittaforma corneae (strain ATCC 50505)</name>
    <name type="common">Microsporidian parasite</name>
    <name type="synonym">Nosema corneum</name>
    <dbReference type="NCBI Taxonomy" id="993615"/>
    <lineage>
        <taxon>Eukaryota</taxon>
        <taxon>Fungi</taxon>
        <taxon>Fungi incertae sedis</taxon>
        <taxon>Microsporidia</taxon>
        <taxon>Nosematidae</taxon>
        <taxon>Vittaforma</taxon>
    </lineage>
</organism>